<reference evidence="2 3" key="1">
    <citation type="journal article" date="2015" name="Genome Announc.">
        <title>Expanding the biotechnology potential of lactobacilli through comparative genomics of 213 strains and associated genera.</title>
        <authorList>
            <person name="Sun Z."/>
            <person name="Harris H.M."/>
            <person name="McCann A."/>
            <person name="Guo C."/>
            <person name="Argimon S."/>
            <person name="Zhang W."/>
            <person name="Yang X."/>
            <person name="Jeffery I.B."/>
            <person name="Cooney J.C."/>
            <person name="Kagawa T.F."/>
            <person name="Liu W."/>
            <person name="Song Y."/>
            <person name="Salvetti E."/>
            <person name="Wrobel A."/>
            <person name="Rasinkangas P."/>
            <person name="Parkhill J."/>
            <person name="Rea M.C."/>
            <person name="O'Sullivan O."/>
            <person name="Ritari J."/>
            <person name="Douillard F.P."/>
            <person name="Paul Ross R."/>
            <person name="Yang R."/>
            <person name="Briner A.E."/>
            <person name="Felis G.E."/>
            <person name="de Vos W.M."/>
            <person name="Barrangou R."/>
            <person name="Klaenhammer T.R."/>
            <person name="Caufield P.W."/>
            <person name="Cui Y."/>
            <person name="Zhang H."/>
            <person name="O'Toole P.W."/>
        </authorList>
    </citation>
    <scope>NUCLEOTIDE SEQUENCE [LARGE SCALE GENOMIC DNA]</scope>
    <source>
        <strain evidence="2 3">DSM 16230</strain>
    </source>
</reference>
<feature type="transmembrane region" description="Helical" evidence="1">
    <location>
        <begin position="49"/>
        <end position="71"/>
    </location>
</feature>
<organism evidence="2 3">
    <name type="scientific">Liquorilactobacillus satsumensis DSM 16230 = JCM 12392</name>
    <dbReference type="NCBI Taxonomy" id="1423801"/>
    <lineage>
        <taxon>Bacteria</taxon>
        <taxon>Bacillati</taxon>
        <taxon>Bacillota</taxon>
        <taxon>Bacilli</taxon>
        <taxon>Lactobacillales</taxon>
        <taxon>Lactobacillaceae</taxon>
        <taxon>Liquorilactobacillus</taxon>
    </lineage>
</organism>
<protein>
    <submittedName>
        <fullName evidence="2">Uncharacterized protein</fullName>
    </submittedName>
</protein>
<dbReference type="Proteomes" id="UP000051166">
    <property type="component" value="Unassembled WGS sequence"/>
</dbReference>
<sequence>MKKVEDERLKGQLLKNFKTAFLIENSFILLVLIYESFKNVWGTVNAQNPLWASFMLGVVSLSILSQRVTAAIEDKPKISKKRLTVYFVLEFLVFSLLFMLVIPKNIWIAIICGLTVAFITSGVLLYNNHYRD</sequence>
<proteinExistence type="predicted"/>
<dbReference type="GeneID" id="98308165"/>
<evidence type="ECO:0000313" key="2">
    <source>
        <dbReference type="EMBL" id="KRL98933.1"/>
    </source>
</evidence>
<feature type="transmembrane region" description="Helical" evidence="1">
    <location>
        <begin position="83"/>
        <end position="100"/>
    </location>
</feature>
<evidence type="ECO:0000256" key="1">
    <source>
        <dbReference type="SAM" id="Phobius"/>
    </source>
</evidence>
<name>A0A0R1V7F5_9LACO</name>
<dbReference type="EMBL" id="AZFQ01000036">
    <property type="protein sequence ID" value="KRL98933.1"/>
    <property type="molecule type" value="Genomic_DNA"/>
</dbReference>
<keyword evidence="1" id="KW-0812">Transmembrane</keyword>
<dbReference type="PATRIC" id="fig|1423801.4.peg.761"/>
<dbReference type="RefSeq" id="WP_054756065.1">
    <property type="nucleotide sequence ID" value="NZ_AZFQ01000036.1"/>
</dbReference>
<feature type="transmembrane region" description="Helical" evidence="1">
    <location>
        <begin position="106"/>
        <end position="126"/>
    </location>
</feature>
<keyword evidence="3" id="KW-1185">Reference proteome</keyword>
<accession>A0A0R1V7F5</accession>
<gene>
    <name evidence="2" type="ORF">FD50_GL000750</name>
</gene>
<evidence type="ECO:0000313" key="3">
    <source>
        <dbReference type="Proteomes" id="UP000051166"/>
    </source>
</evidence>
<keyword evidence="1" id="KW-1133">Transmembrane helix</keyword>
<comment type="caution">
    <text evidence="2">The sequence shown here is derived from an EMBL/GenBank/DDBJ whole genome shotgun (WGS) entry which is preliminary data.</text>
</comment>
<keyword evidence="1" id="KW-0472">Membrane</keyword>
<feature type="transmembrane region" description="Helical" evidence="1">
    <location>
        <begin position="20"/>
        <end position="37"/>
    </location>
</feature>
<dbReference type="AlphaFoldDB" id="A0A0R1V7F5"/>
<dbReference type="OrthoDB" id="2300382at2"/>